<dbReference type="EMBL" id="BNCO01000016">
    <property type="protein sequence ID" value="GIL54076.1"/>
    <property type="molecule type" value="Genomic_DNA"/>
</dbReference>
<protein>
    <submittedName>
        <fullName evidence="2">Uncharacterized protein</fullName>
    </submittedName>
</protein>
<evidence type="ECO:0000256" key="1">
    <source>
        <dbReference type="SAM" id="MobiDB-lite"/>
    </source>
</evidence>
<keyword evidence="3" id="KW-1185">Reference proteome</keyword>
<organism evidence="2 3">
    <name type="scientific">Volvox africanus</name>
    <dbReference type="NCBI Taxonomy" id="51714"/>
    <lineage>
        <taxon>Eukaryota</taxon>
        <taxon>Viridiplantae</taxon>
        <taxon>Chlorophyta</taxon>
        <taxon>core chlorophytes</taxon>
        <taxon>Chlorophyceae</taxon>
        <taxon>CS clade</taxon>
        <taxon>Chlamydomonadales</taxon>
        <taxon>Volvocaceae</taxon>
        <taxon>Volvox</taxon>
    </lineage>
</organism>
<feature type="compositionally biased region" description="Pro residues" evidence="1">
    <location>
        <begin position="1"/>
        <end position="15"/>
    </location>
</feature>
<feature type="non-terminal residue" evidence="2">
    <location>
        <position position="250"/>
    </location>
</feature>
<comment type="caution">
    <text evidence="2">The sequence shown here is derived from an EMBL/GenBank/DDBJ whole genome shotgun (WGS) entry which is preliminary data.</text>
</comment>
<name>A0A8J4F1P6_9CHLO</name>
<dbReference type="Proteomes" id="UP000747399">
    <property type="component" value="Unassembled WGS sequence"/>
</dbReference>
<gene>
    <name evidence="2" type="ORF">Vafri_9631</name>
</gene>
<feature type="non-terminal residue" evidence="2">
    <location>
        <position position="1"/>
    </location>
</feature>
<feature type="region of interest" description="Disordered" evidence="1">
    <location>
        <begin position="1"/>
        <end position="47"/>
    </location>
</feature>
<dbReference type="AlphaFoldDB" id="A0A8J4F1P6"/>
<evidence type="ECO:0000313" key="2">
    <source>
        <dbReference type="EMBL" id="GIL54076.1"/>
    </source>
</evidence>
<accession>A0A8J4F1P6</accession>
<sequence length="250" mass="25585">VGPPPPSPPPPPPPLRASSGPAFADPTHLRSEPQPLPLPCGVGLKDEPGGGEGVTGVVGVGPLLCGDGVATDHKAPLAVRNSRGCGSGWRPVNVHIVPEAPSVVARQEAPQASAAGGAATATTNTLDEARLGPVIVALPASSITHPHGYVPDGPPSMRPGELRICGLTFHPELRQAVERLQAVWMQSLKDPLARTDPIRHQMAILGVDLPLEAPEGSSSAGAAAAAAAAAFRRHGLKRNVICNRLARMLG</sequence>
<proteinExistence type="predicted"/>
<evidence type="ECO:0000313" key="3">
    <source>
        <dbReference type="Proteomes" id="UP000747399"/>
    </source>
</evidence>
<reference evidence="2" key="1">
    <citation type="journal article" date="2021" name="Proc. Natl. Acad. Sci. U.S.A.">
        <title>Three genomes in the algal genus Volvox reveal the fate of a haploid sex-determining region after a transition to homothallism.</title>
        <authorList>
            <person name="Yamamoto K."/>
            <person name="Hamaji T."/>
            <person name="Kawai-Toyooka H."/>
            <person name="Matsuzaki R."/>
            <person name="Takahashi F."/>
            <person name="Nishimura Y."/>
            <person name="Kawachi M."/>
            <person name="Noguchi H."/>
            <person name="Minakuchi Y."/>
            <person name="Umen J.G."/>
            <person name="Toyoda A."/>
            <person name="Nozaki H."/>
        </authorList>
    </citation>
    <scope>NUCLEOTIDE SEQUENCE</scope>
    <source>
        <strain evidence="2">NIES-3780</strain>
    </source>
</reference>